<feature type="compositionally biased region" description="Low complexity" evidence="1">
    <location>
        <begin position="63"/>
        <end position="75"/>
    </location>
</feature>
<feature type="compositionally biased region" description="Acidic residues" evidence="1">
    <location>
        <begin position="13"/>
        <end position="22"/>
    </location>
</feature>
<keyword evidence="3" id="KW-1185">Reference proteome</keyword>
<dbReference type="Proteomes" id="UP000275267">
    <property type="component" value="Unassembled WGS sequence"/>
</dbReference>
<dbReference type="PANTHER" id="PTHR47069:SF11">
    <property type="entry name" value="OS04G0275550 PROTEIN"/>
    <property type="match status" value="1"/>
</dbReference>
<organism evidence="2 3">
    <name type="scientific">Panicum miliaceum</name>
    <name type="common">Proso millet</name>
    <name type="synonym">Broomcorn millet</name>
    <dbReference type="NCBI Taxonomy" id="4540"/>
    <lineage>
        <taxon>Eukaryota</taxon>
        <taxon>Viridiplantae</taxon>
        <taxon>Streptophyta</taxon>
        <taxon>Embryophyta</taxon>
        <taxon>Tracheophyta</taxon>
        <taxon>Spermatophyta</taxon>
        <taxon>Magnoliopsida</taxon>
        <taxon>Liliopsida</taxon>
        <taxon>Poales</taxon>
        <taxon>Poaceae</taxon>
        <taxon>PACMAD clade</taxon>
        <taxon>Panicoideae</taxon>
        <taxon>Panicodae</taxon>
        <taxon>Paniceae</taxon>
        <taxon>Panicinae</taxon>
        <taxon>Panicum</taxon>
        <taxon>Panicum sect. Panicum</taxon>
    </lineage>
</organism>
<dbReference type="OrthoDB" id="692661at2759"/>
<proteinExistence type="predicted"/>
<feature type="region of interest" description="Disordered" evidence="1">
    <location>
        <begin position="1"/>
        <end position="76"/>
    </location>
</feature>
<dbReference type="EMBL" id="PQIB02000006">
    <property type="protein sequence ID" value="RLN13649.1"/>
    <property type="molecule type" value="Genomic_DNA"/>
</dbReference>
<evidence type="ECO:0000256" key="1">
    <source>
        <dbReference type="SAM" id="MobiDB-lite"/>
    </source>
</evidence>
<protein>
    <submittedName>
        <fullName evidence="2">Uncharacterized protein</fullName>
    </submittedName>
</protein>
<evidence type="ECO:0000313" key="2">
    <source>
        <dbReference type="EMBL" id="RLN13649.1"/>
    </source>
</evidence>
<feature type="compositionally biased region" description="Polar residues" evidence="1">
    <location>
        <begin position="43"/>
        <end position="62"/>
    </location>
</feature>
<comment type="caution">
    <text evidence="2">The sequence shown here is derived from an EMBL/GenBank/DDBJ whole genome shotgun (WGS) entry which is preliminary data.</text>
</comment>
<gene>
    <name evidence="2" type="ORF">C2845_PM09G17420</name>
</gene>
<dbReference type="AlphaFoldDB" id="A0A3L6S4U0"/>
<reference evidence="3" key="1">
    <citation type="journal article" date="2019" name="Nat. Commun.">
        <title>The genome of broomcorn millet.</title>
        <authorList>
            <person name="Zou C."/>
            <person name="Miki D."/>
            <person name="Li D."/>
            <person name="Tang Q."/>
            <person name="Xiao L."/>
            <person name="Rajput S."/>
            <person name="Deng P."/>
            <person name="Jia W."/>
            <person name="Huang R."/>
            <person name="Zhang M."/>
            <person name="Sun Y."/>
            <person name="Hu J."/>
            <person name="Fu X."/>
            <person name="Schnable P.S."/>
            <person name="Li F."/>
            <person name="Zhang H."/>
            <person name="Feng B."/>
            <person name="Zhu X."/>
            <person name="Liu R."/>
            <person name="Schnable J.C."/>
            <person name="Zhu J.-K."/>
            <person name="Zhang H."/>
        </authorList>
    </citation>
    <scope>NUCLEOTIDE SEQUENCE [LARGE SCALE GENOMIC DNA]</scope>
</reference>
<dbReference type="PANTHER" id="PTHR47069">
    <property type="match status" value="1"/>
</dbReference>
<sequence>MAVDGSSAYFPGDGDEDEDGGEEGFVQPGAEGFVQPNEGFENSPMSTNNRKRGSSTAEQSTASSPGKKSKSPVGKLMRGLLNTFSTDSEKSTQLMTELVNRKGNPKENKKSNILSEELTQCQRLAIKCGATECTVEYFCATHCLLISTIESCL</sequence>
<name>A0A3L6S4U0_PANMI</name>
<accession>A0A3L6S4U0</accession>
<evidence type="ECO:0000313" key="3">
    <source>
        <dbReference type="Proteomes" id="UP000275267"/>
    </source>
</evidence>